<comment type="caution">
    <text evidence="6">The sequence shown here is derived from an EMBL/GenBank/DDBJ whole genome shotgun (WGS) entry which is preliminary data.</text>
</comment>
<sequence>MQDIVIAMKGYCSQLTPAIIDESGCCVCGQLTRRADLVPLDESLYDMTLLEELGCTRMERTSMSESILGVKGAVLDPTVKDICATCHLSLKRGHRPKMALANRLWLGQVPKCLQDLTLGECALIARVRYNRVIVRVAKGHAKMIANVISFEHPSKKIYERLPVSKPELSEVLSILYTGMEPPSDDDLKRTPVLVRRNKVKEALEWLKLNHRNYADLSIDYDTLDTYDLDEIPIGLLRKDIPEADGNVLAAAKSVFDSEYELGTEDGPCPFVVNGLTSERHGEMTTSQRKVAALQHLKNGGYSLAIGHESKPQSMYNNPSLYPQMYPWLFPYGYGGVGQDEHSSFLSRDLHIKWLLMYHDKRFQEDAGFLIVALNHTLIQQSSKGSFISMKRNNFGRAAEAIDKLDPGVLLSISERLRDGGRFFPKTPEEKKCATLMDQLDVVGGHVAGSLARKKYQRGEIWSLINYLNSPAWFITISPADSKHPLCVHWASHDIEFKPEIKGYKERLNLITRNPVACARFFHHLVLLFIKYICGWSEEEVKRGLFGVPSAFYGTVEQQGRMTLHLHFLLWIRGQLPLHIVREKIMAEDSEFIRALTEYIESALIGEFMTGSKDEVVAQVPRIPEYDDRGIHTILQDTTGVPEGYVDPTLSMPEAPPDVFCDKVETCDCIKCAEVHSWYERFKMTVDDILLRSNVHTCFGRKDNKKKADQAKEKEGSIPKVHATGKGCINKDGVCTARFPREVFMNSSVDVKTGHLNVKKRESSINDVNPAVVATNRCNTDARCLLSGTSVKAIVGYVTDYITKGWLKTHQVFQATYDSFVKNEKVLDKTNEQRPGNGARQMIMKVVNSLSSKMEIGAPMAALYLLQNPDHYTSHEFVPFYWKNYLNYVQAQWKALTDMAEPGEYDIDTLPEDVGIVRNGEAFEDPWMGVTHQTVFEELGYGLQEDMGPKPGLQETDADDDVIFLHMNPAKDGKEVDVDVVKHEDEENAPRESHGDSSEDDDFPMGGALEECQETVQMSRSNGHYMAKSNTDDYRHRPTQMEEVSLYDYVQCALKHPIRAVRNPRQDLRWFRLSEEHPQYATHAVALDPGRRQKYVPHFIGPPIPRRDAGDREYYCCAMLTLFRPWRTGIDMKSADVTWEAAFDAYSFTERQKEIMANFNMRYECYDARDDYSAIIKAAGLKADPLATGDDDEEEEDDIYVENGENDEDDDDLCMGIGKDNTNLRTANSAMLKALRSAGWKATSGASRLKDALKLPRIAIDNSLRSGAWNNILKVEKLRAWRRKLGAMVNASKEDIQQEDKRPRGEPRNDAYVVSAAFLSKDFKPSEEKWSEVMKTVIDRFSLNDGQQKAFRIIANHACAIDPMQLLMHLGGMGGTGKSTVIKALCHFFSQRDENYRFVLLGPTGTSAALIGGSTYHTFLGINSDRSGKRGDTSAKIEEVRERLTGVGYVLIDEHSMLDCRALCAISARCCECVGVFEKPFGGLNVILSGDFAQLPPVTGYTLYSRNVEMQQTARQTVWEQECTIGKHIWLQFTTVVILTENMRQTDSGPTEVAFRKALENLRWKSCTDEDIALLRSRIAGSSPELSVDAERFKDVSIITALNRDKDLINATSSARFAAENGQQLEDFYSTDTLSSAEPRRFNPKKPRRVYSTARVLSKSMQVNLWNQPPSTSEQIPGKLSLCIGMPVIIRHNEATELCITRGQEARVVGWSALKYPKWRGRKYLDVLYVELVNPPHPVNLPHLPKNVVPLTRHTESIEAQLSNDLYIRISRSQIPVLPNFAMTDYSSQGKTRPANVVDISECRSFQGVYTCLSRGTSLEGTLIVRDFSNDLLQGELDGSLRQEYRELQYLTTITDLRYNGILPPEIFQMTRWETIKMYRLWKETAGRTVTDAPTLPKRDDLQPPKENITYHSQTLASVNKRKEKEEKDKLAPPKKKRKTRPVEPILANASWASPPGPPWDSEDWSCAYDVWTFILHGLWVSDRVRWSRILKGFSPALVSLLSAFEGMNRHDPEGELTKARNHLRDTMRQLNPAHYPRGRQGVDIMQLTQDLLGYRFRGLGIMTKCSTCERRDSEYATTPSTIAPFSSVRRAMSIQDFVDENLRPRRPCDKCGGDVFIRHKHSDLLCFEFVHAEDDLLLNTRIQIGEWGSYRLVGIVYYGENHFISRVITREDKVYSHDGMDGVHSTYEGILDERWSSNDRNICNEKRGSLAIYALADRTSYRNASDTESDHTTAG</sequence>
<dbReference type="Pfam" id="PF20209">
    <property type="entry name" value="DUF6570"/>
    <property type="match status" value="1"/>
</dbReference>
<dbReference type="PANTHER" id="PTHR47642">
    <property type="entry name" value="ATP-DEPENDENT DNA HELICASE"/>
    <property type="match status" value="1"/>
</dbReference>
<feature type="compositionally biased region" description="Basic and acidic residues" evidence="2">
    <location>
        <begin position="1920"/>
        <end position="1931"/>
    </location>
</feature>
<feature type="region of interest" description="Disordered" evidence="2">
    <location>
        <begin position="1891"/>
        <end position="1954"/>
    </location>
</feature>
<proteinExistence type="inferred from homology"/>
<keyword evidence="1" id="KW-0347">Helicase</keyword>
<evidence type="ECO:0000256" key="2">
    <source>
        <dbReference type="SAM" id="MobiDB-lite"/>
    </source>
</evidence>
<keyword evidence="1" id="KW-0234">DNA repair</keyword>
<dbReference type="EMBL" id="JAACJK010000114">
    <property type="protein sequence ID" value="KAF5331416.1"/>
    <property type="molecule type" value="Genomic_DNA"/>
</dbReference>
<keyword evidence="1" id="KW-0547">Nucleotide-binding</keyword>
<comment type="cofactor">
    <cofactor evidence="1">
        <name>Mg(2+)</name>
        <dbReference type="ChEBI" id="CHEBI:18420"/>
    </cofactor>
</comment>
<comment type="similarity">
    <text evidence="1">Belongs to the helicase family.</text>
</comment>
<dbReference type="Gene3D" id="3.40.50.300">
    <property type="entry name" value="P-loop containing nucleotide triphosphate hydrolases"/>
    <property type="match status" value="1"/>
</dbReference>
<evidence type="ECO:0000256" key="1">
    <source>
        <dbReference type="RuleBase" id="RU363044"/>
    </source>
</evidence>
<dbReference type="Pfam" id="PF14214">
    <property type="entry name" value="Helitron_like_N"/>
    <property type="match status" value="1"/>
</dbReference>
<dbReference type="GO" id="GO:0005524">
    <property type="term" value="F:ATP binding"/>
    <property type="evidence" value="ECO:0007669"/>
    <property type="project" value="UniProtKB-KW"/>
</dbReference>
<comment type="catalytic activity">
    <reaction evidence="1">
        <text>ATP + H2O = ADP + phosphate + H(+)</text>
        <dbReference type="Rhea" id="RHEA:13065"/>
        <dbReference type="ChEBI" id="CHEBI:15377"/>
        <dbReference type="ChEBI" id="CHEBI:15378"/>
        <dbReference type="ChEBI" id="CHEBI:30616"/>
        <dbReference type="ChEBI" id="CHEBI:43474"/>
        <dbReference type="ChEBI" id="CHEBI:456216"/>
        <dbReference type="EC" id="5.6.2.3"/>
    </reaction>
</comment>
<feature type="domain" description="Helitron helicase-like" evidence="4">
    <location>
        <begin position="350"/>
        <end position="569"/>
    </location>
</feature>
<dbReference type="Proteomes" id="UP000541558">
    <property type="component" value="Unassembled WGS sequence"/>
</dbReference>
<dbReference type="InterPro" id="IPR051055">
    <property type="entry name" value="PIF1_helicase"/>
</dbReference>
<keyword evidence="1" id="KW-0227">DNA damage</keyword>
<dbReference type="GO" id="GO:0043139">
    <property type="term" value="F:5'-3' DNA helicase activity"/>
    <property type="evidence" value="ECO:0007669"/>
    <property type="project" value="UniProtKB-EC"/>
</dbReference>
<dbReference type="InterPro" id="IPR025476">
    <property type="entry name" value="Helitron_helicase-like"/>
</dbReference>
<evidence type="ECO:0000259" key="4">
    <source>
        <dbReference type="Pfam" id="PF14214"/>
    </source>
</evidence>
<evidence type="ECO:0000259" key="3">
    <source>
        <dbReference type="Pfam" id="PF05970"/>
    </source>
</evidence>
<dbReference type="InterPro" id="IPR046700">
    <property type="entry name" value="DUF6570"/>
</dbReference>
<dbReference type="GO" id="GO:0006310">
    <property type="term" value="P:DNA recombination"/>
    <property type="evidence" value="ECO:0007669"/>
    <property type="project" value="UniProtKB-KW"/>
</dbReference>
<reference evidence="6 7" key="1">
    <citation type="journal article" date="2020" name="ISME J.">
        <title>Uncovering the hidden diversity of litter-decomposition mechanisms in mushroom-forming fungi.</title>
        <authorList>
            <person name="Floudas D."/>
            <person name="Bentzer J."/>
            <person name="Ahren D."/>
            <person name="Johansson T."/>
            <person name="Persson P."/>
            <person name="Tunlid A."/>
        </authorList>
    </citation>
    <scope>NUCLEOTIDE SEQUENCE [LARGE SCALE GENOMIC DNA]</scope>
    <source>
        <strain evidence="6 7">CBS 175.51</strain>
    </source>
</reference>
<feature type="region of interest" description="Disordered" evidence="2">
    <location>
        <begin position="983"/>
        <end position="1005"/>
    </location>
</feature>
<keyword evidence="7" id="KW-1185">Reference proteome</keyword>
<evidence type="ECO:0000259" key="5">
    <source>
        <dbReference type="Pfam" id="PF20209"/>
    </source>
</evidence>
<feature type="compositionally biased region" description="Basic and acidic residues" evidence="2">
    <location>
        <begin position="983"/>
        <end position="996"/>
    </location>
</feature>
<feature type="domain" description="DNA helicase Pif1-like DEAD-box helicase" evidence="3">
    <location>
        <begin position="1342"/>
        <end position="1548"/>
    </location>
</feature>
<name>A0A8H5BY44_9AGAR</name>
<keyword evidence="1" id="KW-0378">Hydrolase</keyword>
<dbReference type="EC" id="5.6.2.3" evidence="1"/>
<evidence type="ECO:0000313" key="7">
    <source>
        <dbReference type="Proteomes" id="UP000541558"/>
    </source>
</evidence>
<dbReference type="GO" id="GO:0016787">
    <property type="term" value="F:hydrolase activity"/>
    <property type="evidence" value="ECO:0007669"/>
    <property type="project" value="UniProtKB-KW"/>
</dbReference>
<dbReference type="SUPFAM" id="SSF52540">
    <property type="entry name" value="P-loop containing nucleoside triphosphate hydrolases"/>
    <property type="match status" value="2"/>
</dbReference>
<protein>
    <recommendedName>
        <fullName evidence="1">ATP-dependent DNA helicase</fullName>
        <ecNumber evidence="1">5.6.2.3</ecNumber>
    </recommendedName>
</protein>
<gene>
    <name evidence="6" type="ORF">D9611_011867</name>
</gene>
<feature type="domain" description="DUF6570" evidence="5">
    <location>
        <begin position="92"/>
        <end position="224"/>
    </location>
</feature>
<dbReference type="InterPro" id="IPR027417">
    <property type="entry name" value="P-loop_NTPase"/>
</dbReference>
<evidence type="ECO:0000313" key="6">
    <source>
        <dbReference type="EMBL" id="KAF5331416.1"/>
    </source>
</evidence>
<dbReference type="InterPro" id="IPR010285">
    <property type="entry name" value="DNA_helicase_pif1-like_DEAD"/>
</dbReference>
<dbReference type="Pfam" id="PF05970">
    <property type="entry name" value="PIF1"/>
    <property type="match status" value="1"/>
</dbReference>
<dbReference type="GO" id="GO:0006281">
    <property type="term" value="P:DNA repair"/>
    <property type="evidence" value="ECO:0007669"/>
    <property type="project" value="UniProtKB-KW"/>
</dbReference>
<keyword evidence="1" id="KW-0233">DNA recombination</keyword>
<accession>A0A8H5BY44</accession>
<organism evidence="6 7">
    <name type="scientific">Ephemerocybe angulata</name>
    <dbReference type="NCBI Taxonomy" id="980116"/>
    <lineage>
        <taxon>Eukaryota</taxon>
        <taxon>Fungi</taxon>
        <taxon>Dikarya</taxon>
        <taxon>Basidiomycota</taxon>
        <taxon>Agaricomycotina</taxon>
        <taxon>Agaricomycetes</taxon>
        <taxon>Agaricomycetidae</taxon>
        <taxon>Agaricales</taxon>
        <taxon>Agaricineae</taxon>
        <taxon>Psathyrellaceae</taxon>
        <taxon>Ephemerocybe</taxon>
    </lineage>
</organism>
<dbReference type="OrthoDB" id="3259294at2759"/>
<dbReference type="GO" id="GO:0000723">
    <property type="term" value="P:telomere maintenance"/>
    <property type="evidence" value="ECO:0007669"/>
    <property type="project" value="InterPro"/>
</dbReference>
<keyword evidence="1" id="KW-0067">ATP-binding</keyword>